<keyword evidence="1" id="KW-0472">Membrane</keyword>
<evidence type="ECO:0000256" key="1">
    <source>
        <dbReference type="SAM" id="Phobius"/>
    </source>
</evidence>
<proteinExistence type="predicted"/>
<dbReference type="AlphaFoldDB" id="A0A7W6C0E0"/>
<evidence type="ECO:0000313" key="2">
    <source>
        <dbReference type="EMBL" id="MBB3941196.1"/>
    </source>
</evidence>
<protein>
    <recommendedName>
        <fullName evidence="4">DUF4261 domain-containing protein</fullName>
    </recommendedName>
</protein>
<keyword evidence="1" id="KW-0812">Transmembrane</keyword>
<name>A0A7W6C0E0_9SPHN</name>
<organism evidence="2 3">
    <name type="scientific">Novosphingobium fluoreni</name>
    <dbReference type="NCBI Taxonomy" id="1391222"/>
    <lineage>
        <taxon>Bacteria</taxon>
        <taxon>Pseudomonadati</taxon>
        <taxon>Pseudomonadota</taxon>
        <taxon>Alphaproteobacteria</taxon>
        <taxon>Sphingomonadales</taxon>
        <taxon>Sphingomonadaceae</taxon>
        <taxon>Novosphingobium</taxon>
    </lineage>
</organism>
<feature type="transmembrane region" description="Helical" evidence="1">
    <location>
        <begin position="114"/>
        <end position="135"/>
    </location>
</feature>
<accession>A0A7W6C0E0</accession>
<dbReference type="Proteomes" id="UP000561459">
    <property type="component" value="Unassembled WGS sequence"/>
</dbReference>
<keyword evidence="3" id="KW-1185">Reference proteome</keyword>
<feature type="transmembrane region" description="Helical" evidence="1">
    <location>
        <begin position="147"/>
        <end position="166"/>
    </location>
</feature>
<evidence type="ECO:0008006" key="4">
    <source>
        <dbReference type="Google" id="ProtNLM"/>
    </source>
</evidence>
<keyword evidence="1" id="KW-1133">Transmembrane helix</keyword>
<reference evidence="2 3" key="1">
    <citation type="submission" date="2020-08" db="EMBL/GenBank/DDBJ databases">
        <title>Genomic Encyclopedia of Type Strains, Phase IV (KMG-IV): sequencing the most valuable type-strain genomes for metagenomic binning, comparative biology and taxonomic classification.</title>
        <authorList>
            <person name="Goeker M."/>
        </authorList>
    </citation>
    <scope>NUCLEOTIDE SEQUENCE [LARGE SCALE GENOMIC DNA]</scope>
    <source>
        <strain evidence="2 3">DSM 27568</strain>
    </source>
</reference>
<comment type="caution">
    <text evidence="2">The sequence shown here is derived from an EMBL/GenBank/DDBJ whole genome shotgun (WGS) entry which is preliminary data.</text>
</comment>
<dbReference type="RefSeq" id="WP_183617827.1">
    <property type="nucleotide sequence ID" value="NZ_JACIDY010000007.1"/>
</dbReference>
<dbReference type="EMBL" id="JACIDY010000007">
    <property type="protein sequence ID" value="MBB3941196.1"/>
    <property type="molecule type" value="Genomic_DNA"/>
</dbReference>
<evidence type="ECO:0000313" key="3">
    <source>
        <dbReference type="Proteomes" id="UP000561459"/>
    </source>
</evidence>
<gene>
    <name evidence="2" type="ORF">GGR39_002864</name>
</gene>
<sequence>MTYQSDEHARAGVSFLFRPGERPDRAALEQALAQCQAVASVTHDDGAGQVEVLASGLAFMCDGLNPASVDSTGPGFVASAVPYGFSGEVNCGGHEAVRLYPGPHLSGGLALTPVVRALLALAAELAVSMPVAALYWQPADTLIEPRYFSRVVLAWLAGGAFPAAGLTAMTRLADGSVVTHGLQHFIGYELTFRASALDGDAVSLSGAAAAVDYLMREGAPKALSELTIDRQRYQAETALHARQVLVWPEAAALTAGTATAF</sequence>